<organism evidence="2 3">
    <name type="scientific">Ostreobium quekettii</name>
    <dbReference type="NCBI Taxonomy" id="121088"/>
    <lineage>
        <taxon>Eukaryota</taxon>
        <taxon>Viridiplantae</taxon>
        <taxon>Chlorophyta</taxon>
        <taxon>core chlorophytes</taxon>
        <taxon>Ulvophyceae</taxon>
        <taxon>TCBD clade</taxon>
        <taxon>Bryopsidales</taxon>
        <taxon>Ostreobineae</taxon>
        <taxon>Ostreobiaceae</taxon>
        <taxon>Ostreobium</taxon>
    </lineage>
</organism>
<dbReference type="GO" id="GO:0030151">
    <property type="term" value="F:molybdenum ion binding"/>
    <property type="evidence" value="ECO:0007669"/>
    <property type="project" value="InterPro"/>
</dbReference>
<dbReference type="InterPro" id="IPR005302">
    <property type="entry name" value="MoCF_Sase_C"/>
</dbReference>
<dbReference type="AlphaFoldDB" id="A0A8S1IWT2"/>
<keyword evidence="3" id="KW-1185">Reference proteome</keyword>
<name>A0A8S1IWT2_9CHLO</name>
<dbReference type="InterPro" id="IPR011037">
    <property type="entry name" value="Pyrv_Knase-like_insert_dom_sf"/>
</dbReference>
<evidence type="ECO:0000313" key="2">
    <source>
        <dbReference type="EMBL" id="CAD7698162.1"/>
    </source>
</evidence>
<evidence type="ECO:0000259" key="1">
    <source>
        <dbReference type="PROSITE" id="PS51340"/>
    </source>
</evidence>
<dbReference type="PANTHER" id="PTHR14237:SF19">
    <property type="entry name" value="MITOCHONDRIAL AMIDOXIME REDUCING COMPONENT 1"/>
    <property type="match status" value="1"/>
</dbReference>
<dbReference type="SUPFAM" id="SSF50800">
    <property type="entry name" value="PK beta-barrel domain-like"/>
    <property type="match status" value="1"/>
</dbReference>
<protein>
    <recommendedName>
        <fullName evidence="1">MOSC domain-containing protein</fullName>
    </recommendedName>
</protein>
<dbReference type="EMBL" id="CAJHUC010000774">
    <property type="protein sequence ID" value="CAD7698162.1"/>
    <property type="molecule type" value="Genomic_DNA"/>
</dbReference>
<proteinExistence type="predicted"/>
<dbReference type="InterPro" id="IPR005303">
    <property type="entry name" value="MOCOS_middle"/>
</dbReference>
<dbReference type="GO" id="GO:0003824">
    <property type="term" value="F:catalytic activity"/>
    <property type="evidence" value="ECO:0007669"/>
    <property type="project" value="InterPro"/>
</dbReference>
<feature type="domain" description="MOSC" evidence="1">
    <location>
        <begin position="155"/>
        <end position="312"/>
    </location>
</feature>
<dbReference type="OrthoDB" id="17255at2759"/>
<dbReference type="SUPFAM" id="SSF141673">
    <property type="entry name" value="MOSC N-terminal domain-like"/>
    <property type="match status" value="1"/>
</dbReference>
<comment type="caution">
    <text evidence="2">The sequence shown here is derived from an EMBL/GenBank/DDBJ whole genome shotgun (WGS) entry which is preliminary data.</text>
</comment>
<dbReference type="GO" id="GO:0030170">
    <property type="term" value="F:pyridoxal phosphate binding"/>
    <property type="evidence" value="ECO:0007669"/>
    <property type="project" value="InterPro"/>
</dbReference>
<sequence length="323" mass="35667">MATVSSLRVYPVKGCKGIELDTAMMTPTGLAFDRHWVVVREGTMKFMSQRQIPQMCLIEVSLPIEALHGQWGQLDPAAALVLNAPGMEPVQVPISKTADDSLLRECTVWEWKGLAQDEGDEVAQWLSEFMGTAVRLMRYRGTPTSSRHEAGEAHADPCRRPTDPEWAPGFETAFSDGYPVLLATEADLEDLNRHLATPLPMNRFRPNIILKDTEPWVTDNWAKVKICPQDGGTDGVDFLVTKPCSRCKVTTVNQDTAEVGLEPLATLASVRSGGVLGWDAGRKNWRHQVFFGWNVVAQQEGRLRVGDVALASIQERPGAFEGV</sequence>
<gene>
    <name evidence="2" type="ORF">OSTQU699_LOCUS3523</name>
</gene>
<accession>A0A8S1IWT2</accession>
<reference evidence="2" key="1">
    <citation type="submission" date="2020-12" db="EMBL/GenBank/DDBJ databases">
        <authorList>
            <person name="Iha C."/>
        </authorList>
    </citation>
    <scope>NUCLEOTIDE SEQUENCE</scope>
</reference>
<dbReference type="Pfam" id="PF03473">
    <property type="entry name" value="MOSC"/>
    <property type="match status" value="1"/>
</dbReference>
<dbReference type="Pfam" id="PF03476">
    <property type="entry name" value="MOSC_N"/>
    <property type="match status" value="1"/>
</dbReference>
<evidence type="ECO:0000313" key="3">
    <source>
        <dbReference type="Proteomes" id="UP000708148"/>
    </source>
</evidence>
<dbReference type="PANTHER" id="PTHR14237">
    <property type="entry name" value="MOLYBDOPTERIN COFACTOR SULFURASE MOSC"/>
    <property type="match status" value="1"/>
</dbReference>
<dbReference type="PROSITE" id="PS51340">
    <property type="entry name" value="MOSC"/>
    <property type="match status" value="1"/>
</dbReference>
<dbReference type="Proteomes" id="UP000708148">
    <property type="component" value="Unassembled WGS sequence"/>
</dbReference>